<dbReference type="InterPro" id="IPR002818">
    <property type="entry name" value="DJ-1/PfpI"/>
</dbReference>
<accession>A0A1G5L9S8</accession>
<evidence type="ECO:0000313" key="4">
    <source>
        <dbReference type="Proteomes" id="UP000199569"/>
    </source>
</evidence>
<dbReference type="AlphaFoldDB" id="A0A1G5L9S8"/>
<dbReference type="InterPro" id="IPR029062">
    <property type="entry name" value="Class_I_gatase-like"/>
</dbReference>
<sequence length="193" mass="21217">MPDIQQAKILIMATDGFEQSELMVPQQKLSEAGATVEVAAPKSRMKPGEIRGWDEKDWGKSVKVDKDIESIDPSAYDALVLPGGQINPDKLRMEQKAIEIIRAFYSSGKVVAAICHAPWLLIEAGIIKGKKCTSYQSIKTDVANAGGEWRDETVVTDQGLITSRNPGDLDAFVSKIIEEVREGSHKDRRHAAE</sequence>
<feature type="domain" description="DJ-1/PfpI" evidence="2">
    <location>
        <begin position="8"/>
        <end position="179"/>
    </location>
</feature>
<dbReference type="Gene3D" id="3.40.50.880">
    <property type="match status" value="1"/>
</dbReference>
<evidence type="ECO:0000259" key="2">
    <source>
        <dbReference type="Pfam" id="PF01965"/>
    </source>
</evidence>
<keyword evidence="4" id="KW-1185">Reference proteome</keyword>
<dbReference type="GO" id="GO:0008233">
    <property type="term" value="F:peptidase activity"/>
    <property type="evidence" value="ECO:0007669"/>
    <property type="project" value="UniProtKB-KW"/>
</dbReference>
<dbReference type="Proteomes" id="UP000199569">
    <property type="component" value="Unassembled WGS sequence"/>
</dbReference>
<dbReference type="Pfam" id="PF01965">
    <property type="entry name" value="DJ-1_PfpI"/>
    <property type="match status" value="1"/>
</dbReference>
<comment type="similarity">
    <text evidence="1">Belongs to the peptidase C56 family.</text>
</comment>
<dbReference type="RefSeq" id="WP_091138791.1">
    <property type="nucleotide sequence ID" value="NZ_FMVJ01000015.1"/>
</dbReference>
<organism evidence="3 4">
    <name type="scientific">Microvirga guangxiensis</name>
    <dbReference type="NCBI Taxonomy" id="549386"/>
    <lineage>
        <taxon>Bacteria</taxon>
        <taxon>Pseudomonadati</taxon>
        <taxon>Pseudomonadota</taxon>
        <taxon>Alphaproteobacteria</taxon>
        <taxon>Hyphomicrobiales</taxon>
        <taxon>Methylobacteriaceae</taxon>
        <taxon>Microvirga</taxon>
    </lineage>
</organism>
<dbReference type="NCBIfam" id="TIGR01382">
    <property type="entry name" value="PfpI"/>
    <property type="match status" value="1"/>
</dbReference>
<proteinExistence type="inferred from homology"/>
<gene>
    <name evidence="3" type="ORF">SAMN02927923_04020</name>
</gene>
<keyword evidence="3" id="KW-0645">Protease</keyword>
<dbReference type="STRING" id="549386.SAMN02927923_04020"/>
<dbReference type="PROSITE" id="PS51276">
    <property type="entry name" value="PEPTIDASE_C56_PFPI"/>
    <property type="match status" value="1"/>
</dbReference>
<evidence type="ECO:0000313" key="3">
    <source>
        <dbReference type="EMBL" id="SCZ09020.1"/>
    </source>
</evidence>
<protein>
    <submittedName>
        <fullName evidence="3">Protease I</fullName>
    </submittedName>
</protein>
<keyword evidence="3" id="KW-0378">Hydrolase</keyword>
<dbReference type="PANTHER" id="PTHR42733">
    <property type="entry name" value="DJ-1 PROTEIN"/>
    <property type="match status" value="1"/>
</dbReference>
<dbReference type="PANTHER" id="PTHR42733:SF12">
    <property type="entry name" value="PROTEINASE"/>
    <property type="match status" value="1"/>
</dbReference>
<dbReference type="InterPro" id="IPR006286">
    <property type="entry name" value="C56_PfpI-like"/>
</dbReference>
<dbReference type="GO" id="GO:0006508">
    <property type="term" value="P:proteolysis"/>
    <property type="evidence" value="ECO:0007669"/>
    <property type="project" value="UniProtKB-KW"/>
</dbReference>
<dbReference type="EMBL" id="FMVJ01000015">
    <property type="protein sequence ID" value="SCZ09020.1"/>
    <property type="molecule type" value="Genomic_DNA"/>
</dbReference>
<dbReference type="CDD" id="cd03134">
    <property type="entry name" value="GATase1_PfpI_like"/>
    <property type="match status" value="1"/>
</dbReference>
<dbReference type="SUPFAM" id="SSF52317">
    <property type="entry name" value="Class I glutamine amidotransferase-like"/>
    <property type="match status" value="1"/>
</dbReference>
<dbReference type="OrthoDB" id="9792284at2"/>
<reference evidence="3 4" key="1">
    <citation type="submission" date="2016-10" db="EMBL/GenBank/DDBJ databases">
        <authorList>
            <person name="de Groot N.N."/>
        </authorList>
    </citation>
    <scope>NUCLEOTIDE SEQUENCE [LARGE SCALE GENOMIC DNA]</scope>
    <source>
        <strain evidence="3 4">CGMCC 1.7666</strain>
    </source>
</reference>
<name>A0A1G5L9S8_9HYPH</name>
<evidence type="ECO:0000256" key="1">
    <source>
        <dbReference type="ARBA" id="ARBA00008542"/>
    </source>
</evidence>